<accession>A0ACC2MBA1</accession>
<organism evidence="1 2">
    <name type="scientific">Persea americana</name>
    <name type="common">Avocado</name>
    <dbReference type="NCBI Taxonomy" id="3435"/>
    <lineage>
        <taxon>Eukaryota</taxon>
        <taxon>Viridiplantae</taxon>
        <taxon>Streptophyta</taxon>
        <taxon>Embryophyta</taxon>
        <taxon>Tracheophyta</taxon>
        <taxon>Spermatophyta</taxon>
        <taxon>Magnoliopsida</taxon>
        <taxon>Magnoliidae</taxon>
        <taxon>Laurales</taxon>
        <taxon>Lauraceae</taxon>
        <taxon>Persea</taxon>
    </lineage>
</organism>
<proteinExistence type="predicted"/>
<dbReference type="Proteomes" id="UP001234297">
    <property type="component" value="Chromosome 2"/>
</dbReference>
<name>A0ACC2MBA1_PERAE</name>
<dbReference type="EMBL" id="CM056810">
    <property type="protein sequence ID" value="KAJ8642718.1"/>
    <property type="molecule type" value="Genomic_DNA"/>
</dbReference>
<evidence type="ECO:0000313" key="2">
    <source>
        <dbReference type="Proteomes" id="UP001234297"/>
    </source>
</evidence>
<reference evidence="1 2" key="1">
    <citation type="journal article" date="2022" name="Hortic Res">
        <title>A haplotype resolved chromosomal level avocado genome allows analysis of novel avocado genes.</title>
        <authorList>
            <person name="Nath O."/>
            <person name="Fletcher S.J."/>
            <person name="Hayward A."/>
            <person name="Shaw L.M."/>
            <person name="Masouleh A.K."/>
            <person name="Furtado A."/>
            <person name="Henry R.J."/>
            <person name="Mitter N."/>
        </authorList>
    </citation>
    <scope>NUCLEOTIDE SEQUENCE [LARGE SCALE GENOMIC DNA]</scope>
    <source>
        <strain evidence="2">cv. Hass</strain>
    </source>
</reference>
<comment type="caution">
    <text evidence="1">The sequence shown here is derived from an EMBL/GenBank/DDBJ whole genome shotgun (WGS) entry which is preliminary data.</text>
</comment>
<protein>
    <submittedName>
        <fullName evidence="1">Uncharacterized protein</fullName>
    </submittedName>
</protein>
<keyword evidence="2" id="KW-1185">Reference proteome</keyword>
<sequence>MPHPTQTSPYHRNFSPSPITPQQQQQHSSSSSCFLQILNVSLSCLLRLQNPNLASASRIQQTGTLFSGIAKKKALCFGF</sequence>
<gene>
    <name evidence="1" type="ORF">MRB53_004466</name>
</gene>
<evidence type="ECO:0000313" key="1">
    <source>
        <dbReference type="EMBL" id="KAJ8642718.1"/>
    </source>
</evidence>